<sequence length="341" mass="38542">MIRYVIENNNQLQGGYIIFMKKTYFAFMFVLASIFLLAACGTDEETAASSDSEDDKAEEFESYTVEHAMGETTIEEEPENIVILTNEGTEALLALGKKPVGAVESWTGDPWYDHISDQMEGVEVVGDESNVNIEKVASLNPDLIIGNKMRQEDIYNQLNEIAPTVFSETLRGEWQTNFKQYAEALNMEEEGEELLTEYDERLSDFAEKAGEDTLDQKVSVVRFMPDHVRIYHQDSFSGVILDDIGFDRPENQKSDSFIEKATKESIPDMDGDALFYFSYETGDGAATELQEEWTKDSLFQNLEVVKEGNAHQVSDAIWNTAGGYLAANLMVEDLEQYFIEE</sequence>
<evidence type="ECO:0000256" key="2">
    <source>
        <dbReference type="ARBA" id="ARBA00008814"/>
    </source>
</evidence>
<gene>
    <name evidence="9" type="ORF">SAMN05216352_11065</name>
</gene>
<dbReference type="PANTHER" id="PTHR30532:SF21">
    <property type="entry name" value="SIDEROPHORE-BINDING LIPOPROTEIN YFIY-RELATED"/>
    <property type="match status" value="1"/>
</dbReference>
<dbReference type="STRING" id="930129.SAMN05216352_11065"/>
<dbReference type="InterPro" id="IPR002491">
    <property type="entry name" value="ABC_transptr_periplasmic_BD"/>
</dbReference>
<organism evidence="9 10">
    <name type="scientific">Alteribacillus bidgolensis</name>
    <dbReference type="NCBI Taxonomy" id="930129"/>
    <lineage>
        <taxon>Bacteria</taxon>
        <taxon>Bacillati</taxon>
        <taxon>Bacillota</taxon>
        <taxon>Bacilli</taxon>
        <taxon>Bacillales</taxon>
        <taxon>Bacillaceae</taxon>
        <taxon>Alteribacillus</taxon>
    </lineage>
</organism>
<protein>
    <submittedName>
        <fullName evidence="9">Iron complex transport system substrate-binding protein</fullName>
    </submittedName>
</protein>
<evidence type="ECO:0000256" key="3">
    <source>
        <dbReference type="ARBA" id="ARBA00022448"/>
    </source>
</evidence>
<comment type="subcellular location">
    <subcellularLocation>
        <location evidence="1">Cell membrane</location>
        <topology evidence="1">Lipid-anchor</topology>
    </subcellularLocation>
</comment>
<dbReference type="PROSITE" id="PS50983">
    <property type="entry name" value="FE_B12_PBP"/>
    <property type="match status" value="1"/>
</dbReference>
<dbReference type="PANTHER" id="PTHR30532">
    <property type="entry name" value="IRON III DICITRATE-BINDING PERIPLASMIC PROTEIN"/>
    <property type="match status" value="1"/>
</dbReference>
<keyword evidence="5" id="KW-0564">Palmitate</keyword>
<evidence type="ECO:0000313" key="10">
    <source>
        <dbReference type="Proteomes" id="UP000199017"/>
    </source>
</evidence>
<dbReference type="InterPro" id="IPR051313">
    <property type="entry name" value="Bact_iron-sidero_bind"/>
</dbReference>
<keyword evidence="4" id="KW-0732">Signal</keyword>
<keyword evidence="7" id="KW-1133">Transmembrane helix</keyword>
<dbReference type="CDD" id="cd01146">
    <property type="entry name" value="FhuD"/>
    <property type="match status" value="1"/>
</dbReference>
<evidence type="ECO:0000259" key="8">
    <source>
        <dbReference type="PROSITE" id="PS50983"/>
    </source>
</evidence>
<proteinExistence type="inferred from homology"/>
<dbReference type="Gene3D" id="3.40.50.1980">
    <property type="entry name" value="Nitrogenase molybdenum iron protein domain"/>
    <property type="match status" value="2"/>
</dbReference>
<dbReference type="GO" id="GO:0030288">
    <property type="term" value="C:outer membrane-bounded periplasmic space"/>
    <property type="evidence" value="ECO:0007669"/>
    <property type="project" value="TreeGrafter"/>
</dbReference>
<evidence type="ECO:0000256" key="4">
    <source>
        <dbReference type="ARBA" id="ARBA00022729"/>
    </source>
</evidence>
<keyword evidence="7" id="KW-0812">Transmembrane</keyword>
<dbReference type="GO" id="GO:1901678">
    <property type="term" value="P:iron coordination entity transport"/>
    <property type="evidence" value="ECO:0007669"/>
    <property type="project" value="UniProtKB-ARBA"/>
</dbReference>
<evidence type="ECO:0000256" key="5">
    <source>
        <dbReference type="ARBA" id="ARBA00023139"/>
    </source>
</evidence>
<evidence type="ECO:0000256" key="7">
    <source>
        <dbReference type="SAM" id="Phobius"/>
    </source>
</evidence>
<evidence type="ECO:0000313" key="9">
    <source>
        <dbReference type="EMBL" id="SDI68009.1"/>
    </source>
</evidence>
<evidence type="ECO:0000256" key="1">
    <source>
        <dbReference type="ARBA" id="ARBA00004193"/>
    </source>
</evidence>
<feature type="transmembrane region" description="Helical" evidence="7">
    <location>
        <begin position="23"/>
        <end position="39"/>
    </location>
</feature>
<name>A0A1G8MJ78_9BACI</name>
<keyword evidence="7" id="KW-0472">Membrane</keyword>
<comment type="similarity">
    <text evidence="2">Belongs to the bacterial solute-binding protein 8 family.</text>
</comment>
<dbReference type="EMBL" id="FNDU01000010">
    <property type="protein sequence ID" value="SDI68009.1"/>
    <property type="molecule type" value="Genomic_DNA"/>
</dbReference>
<dbReference type="GO" id="GO:0005886">
    <property type="term" value="C:plasma membrane"/>
    <property type="evidence" value="ECO:0007669"/>
    <property type="project" value="UniProtKB-SubCell"/>
</dbReference>
<dbReference type="FunFam" id="3.40.50.1980:FF:000003">
    <property type="entry name" value="Iron ABC transporter substrate-binding protein"/>
    <property type="match status" value="1"/>
</dbReference>
<dbReference type="SUPFAM" id="SSF53807">
    <property type="entry name" value="Helical backbone' metal receptor"/>
    <property type="match status" value="1"/>
</dbReference>
<evidence type="ECO:0000256" key="6">
    <source>
        <dbReference type="ARBA" id="ARBA00023288"/>
    </source>
</evidence>
<dbReference type="Proteomes" id="UP000199017">
    <property type="component" value="Unassembled WGS sequence"/>
</dbReference>
<reference evidence="9 10" key="1">
    <citation type="submission" date="2016-10" db="EMBL/GenBank/DDBJ databases">
        <authorList>
            <person name="de Groot N.N."/>
        </authorList>
    </citation>
    <scope>NUCLEOTIDE SEQUENCE [LARGE SCALE GENOMIC DNA]</scope>
    <source>
        <strain evidence="10">P4B,CCM 7963,CECT 7998,DSM 25260,IBRC-M 10614,KCTC 13821</strain>
    </source>
</reference>
<feature type="domain" description="Fe/B12 periplasmic-binding" evidence="8">
    <location>
        <begin position="80"/>
        <end position="341"/>
    </location>
</feature>
<dbReference type="AlphaFoldDB" id="A0A1G8MJ78"/>
<keyword evidence="10" id="KW-1185">Reference proteome</keyword>
<dbReference type="Pfam" id="PF01497">
    <property type="entry name" value="Peripla_BP_2"/>
    <property type="match status" value="1"/>
</dbReference>
<keyword evidence="6" id="KW-0449">Lipoprotein</keyword>
<keyword evidence="3" id="KW-0813">Transport</keyword>
<accession>A0A1G8MJ78</accession>